<comment type="catalytic activity">
    <reaction evidence="6">
        <text>hydrogencarbonate + H(+) = CO2 + H2O</text>
        <dbReference type="Rhea" id="RHEA:10748"/>
        <dbReference type="ChEBI" id="CHEBI:15377"/>
        <dbReference type="ChEBI" id="CHEBI:15378"/>
        <dbReference type="ChEBI" id="CHEBI:16526"/>
        <dbReference type="ChEBI" id="CHEBI:17544"/>
        <dbReference type="EC" id="4.2.1.1"/>
    </reaction>
</comment>
<dbReference type="OrthoDB" id="8968066at2"/>
<keyword evidence="8" id="KW-0456">Lyase</keyword>
<comment type="function">
    <text evidence="5">Catalyzes the reversible hydration of carbon dioxide to form bicarbonate.</text>
</comment>
<feature type="binding site" evidence="7">
    <location>
        <position position="92"/>
    </location>
    <ligand>
        <name>Zn(2+)</name>
        <dbReference type="ChEBI" id="CHEBI:29105"/>
    </ligand>
</feature>
<evidence type="ECO:0000256" key="4">
    <source>
        <dbReference type="ARBA" id="ARBA00022833"/>
    </source>
</evidence>
<dbReference type="PANTHER" id="PTHR43175">
    <property type="entry name" value="CARBONIC ANHYDRASE"/>
    <property type="match status" value="1"/>
</dbReference>
<dbReference type="PANTHER" id="PTHR43175:SF3">
    <property type="entry name" value="CARBON DISULFIDE HYDROLASE"/>
    <property type="match status" value="1"/>
</dbReference>
<dbReference type="Gene3D" id="3.40.1050.10">
    <property type="entry name" value="Carbonic anhydrase"/>
    <property type="match status" value="1"/>
</dbReference>
<feature type="binding site" evidence="7">
    <location>
        <position position="38"/>
    </location>
    <ligand>
        <name>Zn(2+)</name>
        <dbReference type="ChEBI" id="CHEBI:29105"/>
    </ligand>
</feature>
<evidence type="ECO:0000313" key="8">
    <source>
        <dbReference type="EMBL" id="SNQ48067.1"/>
    </source>
</evidence>
<dbReference type="GO" id="GO:0008270">
    <property type="term" value="F:zinc ion binding"/>
    <property type="evidence" value="ECO:0007669"/>
    <property type="project" value="InterPro"/>
</dbReference>
<evidence type="ECO:0000256" key="6">
    <source>
        <dbReference type="ARBA" id="ARBA00048348"/>
    </source>
</evidence>
<dbReference type="SMART" id="SM00947">
    <property type="entry name" value="Pro_CA"/>
    <property type="match status" value="1"/>
</dbReference>
<dbReference type="AlphaFoldDB" id="A0A2I2KQX3"/>
<dbReference type="EMBL" id="FZMO01000135">
    <property type="protein sequence ID" value="SNQ48067.1"/>
    <property type="molecule type" value="Genomic_DNA"/>
</dbReference>
<evidence type="ECO:0000256" key="7">
    <source>
        <dbReference type="PIRSR" id="PIRSR601765-1"/>
    </source>
</evidence>
<keyword evidence="4 7" id="KW-0862">Zinc</keyword>
<comment type="similarity">
    <text evidence="1">Belongs to the beta-class carbonic anhydrase family.</text>
</comment>
<dbReference type="CDD" id="cd03379">
    <property type="entry name" value="beta_CA_cladeD"/>
    <property type="match status" value="1"/>
</dbReference>
<dbReference type="GO" id="GO:0004089">
    <property type="term" value="F:carbonate dehydratase activity"/>
    <property type="evidence" value="ECO:0007669"/>
    <property type="project" value="UniProtKB-EC"/>
</dbReference>
<dbReference type="EC" id="4.2.1.1" evidence="2"/>
<keyword evidence="9" id="KW-1185">Reference proteome</keyword>
<dbReference type="InterPro" id="IPR001765">
    <property type="entry name" value="Carbonic_anhydrase"/>
</dbReference>
<feature type="binding site" evidence="7">
    <location>
        <position position="36"/>
    </location>
    <ligand>
        <name>Zn(2+)</name>
        <dbReference type="ChEBI" id="CHEBI:29105"/>
    </ligand>
</feature>
<evidence type="ECO:0000256" key="2">
    <source>
        <dbReference type="ARBA" id="ARBA00012925"/>
    </source>
</evidence>
<dbReference type="SUPFAM" id="SSF53056">
    <property type="entry name" value="beta-carbonic anhydrase, cab"/>
    <property type="match status" value="1"/>
</dbReference>
<dbReference type="Proteomes" id="UP000234331">
    <property type="component" value="Unassembled WGS sequence"/>
</dbReference>
<dbReference type="RefSeq" id="WP_101831813.1">
    <property type="nucleotide sequence ID" value="NZ_FZMO01000135.1"/>
</dbReference>
<gene>
    <name evidence="8" type="primary">mtcA</name>
    <name evidence="8" type="ORF">FRACA_220007</name>
</gene>
<dbReference type="InterPro" id="IPR036874">
    <property type="entry name" value="Carbonic_anhydrase_sf"/>
</dbReference>
<organism evidence="8 9">
    <name type="scientific">Frankia canadensis</name>
    <dbReference type="NCBI Taxonomy" id="1836972"/>
    <lineage>
        <taxon>Bacteria</taxon>
        <taxon>Bacillati</taxon>
        <taxon>Actinomycetota</taxon>
        <taxon>Actinomycetes</taxon>
        <taxon>Frankiales</taxon>
        <taxon>Frankiaceae</taxon>
        <taxon>Frankia</taxon>
    </lineage>
</organism>
<proteinExistence type="inferred from homology"/>
<name>A0A2I2KQX3_9ACTN</name>
<evidence type="ECO:0000256" key="3">
    <source>
        <dbReference type="ARBA" id="ARBA00022723"/>
    </source>
</evidence>
<protein>
    <recommendedName>
        <fullName evidence="2">carbonic anhydrase</fullName>
        <ecNumber evidence="2">4.2.1.1</ecNumber>
    </recommendedName>
</protein>
<evidence type="ECO:0000256" key="1">
    <source>
        <dbReference type="ARBA" id="ARBA00006217"/>
    </source>
</evidence>
<keyword evidence="3 7" id="KW-0479">Metal-binding</keyword>
<reference evidence="8 9" key="1">
    <citation type="submission" date="2017-06" db="EMBL/GenBank/DDBJ databases">
        <authorList>
            <person name="Kim H.J."/>
            <person name="Triplett B.A."/>
        </authorList>
    </citation>
    <scope>NUCLEOTIDE SEQUENCE [LARGE SCALE GENOMIC DNA]</scope>
    <source>
        <strain evidence="8">FRACA_ARgP5</strain>
    </source>
</reference>
<evidence type="ECO:0000256" key="5">
    <source>
        <dbReference type="ARBA" id="ARBA00024993"/>
    </source>
</evidence>
<dbReference type="Pfam" id="PF00484">
    <property type="entry name" value="Pro_CA"/>
    <property type="match status" value="1"/>
</dbReference>
<comment type="cofactor">
    <cofactor evidence="7">
        <name>Zn(2+)</name>
        <dbReference type="ChEBI" id="CHEBI:29105"/>
    </cofactor>
    <text evidence="7">Binds 1 zinc ion per subunit.</text>
</comment>
<sequence>MTATDDLLANAERYARTFTAGDLPLPPGLGVAVVACMDARLNVYGLLGLAEGDAHVIRNAGGVVTDDEIRSLAISQRLLGTREIILIHHTDCGMLTFTDEEFRAGIARETGIRPPWAVETFTDLEDDVRQSIARITASPFIPHRDAVRGFVYAVETGTLTEVR</sequence>
<evidence type="ECO:0000313" key="9">
    <source>
        <dbReference type="Proteomes" id="UP000234331"/>
    </source>
</evidence>
<feature type="binding site" evidence="7">
    <location>
        <position position="89"/>
    </location>
    <ligand>
        <name>Zn(2+)</name>
        <dbReference type="ChEBI" id="CHEBI:29105"/>
    </ligand>
</feature>
<accession>A0A2I2KQX3</accession>